<dbReference type="PANTHER" id="PTHR11987">
    <property type="entry name" value="ALPHA-2,8-SIALYLTRANSFERASE"/>
    <property type="match status" value="1"/>
</dbReference>
<dbReference type="InterPro" id="IPR001675">
    <property type="entry name" value="Glyco_trans_29"/>
</dbReference>
<evidence type="ECO:0000256" key="8">
    <source>
        <dbReference type="ARBA" id="ARBA00023034"/>
    </source>
</evidence>
<evidence type="ECO:0000256" key="3">
    <source>
        <dbReference type="ARBA" id="ARBA00022676"/>
    </source>
</evidence>
<dbReference type="GO" id="GO:0006491">
    <property type="term" value="P:N-glycan processing"/>
    <property type="evidence" value="ECO:0000318"/>
    <property type="project" value="GO_Central"/>
</dbReference>
<evidence type="ECO:0000256" key="7">
    <source>
        <dbReference type="ARBA" id="ARBA00022989"/>
    </source>
</evidence>
<evidence type="ECO:0000256" key="4">
    <source>
        <dbReference type="ARBA" id="ARBA00022679"/>
    </source>
</evidence>
<dbReference type="GO" id="GO:0003828">
    <property type="term" value="F:alpha-N-acetylneuraminate alpha-2,8-sialyltransferase activity"/>
    <property type="evidence" value="ECO:0000318"/>
    <property type="project" value="GO_Central"/>
</dbReference>
<comment type="subcellular location">
    <subcellularLocation>
        <location evidence="1">Golgi apparatus membrane</location>
        <topology evidence="1">Single-pass type II membrane protein</topology>
    </subcellularLocation>
</comment>
<dbReference type="InterPro" id="IPR038578">
    <property type="entry name" value="GT29-like_sf"/>
</dbReference>
<evidence type="ECO:0000256" key="11">
    <source>
        <dbReference type="PIRSR" id="PIRSR005557-2"/>
    </source>
</evidence>
<keyword evidence="10" id="KW-0325">Glycoprotein</keyword>
<keyword evidence="8" id="KW-0333">Golgi apparatus</keyword>
<comment type="similarity">
    <text evidence="2">Belongs to the glycosyltransferase 29 family.</text>
</comment>
<feature type="disulfide bond" evidence="11">
    <location>
        <begin position="144"/>
        <end position="293"/>
    </location>
</feature>
<evidence type="ECO:0000256" key="1">
    <source>
        <dbReference type="ARBA" id="ARBA00004323"/>
    </source>
</evidence>
<evidence type="ECO:0000256" key="13">
    <source>
        <dbReference type="SAM" id="Phobius"/>
    </source>
</evidence>
<dbReference type="GO" id="GO:0009311">
    <property type="term" value="P:oligosaccharide metabolic process"/>
    <property type="evidence" value="ECO:0000318"/>
    <property type="project" value="GO_Central"/>
</dbReference>
<evidence type="ECO:0000256" key="12">
    <source>
        <dbReference type="SAM" id="MobiDB-lite"/>
    </source>
</evidence>
<keyword evidence="5 13" id="KW-0812">Transmembrane</keyword>
<accession>A0A9J7NDV1</accession>
<dbReference type="PANTHER" id="PTHR11987:SF53">
    <property type="entry name" value="ALPHA-2,8-SIALYLTRANSFERASE 8F-LIKE"/>
    <property type="match status" value="1"/>
</dbReference>
<evidence type="ECO:0000256" key="6">
    <source>
        <dbReference type="ARBA" id="ARBA00022968"/>
    </source>
</evidence>
<dbReference type="Gene3D" id="3.90.1480.20">
    <property type="entry name" value="Glycosyl transferase family 29"/>
    <property type="match status" value="1"/>
</dbReference>
<keyword evidence="3" id="KW-0328">Glycosyltransferase</keyword>
<keyword evidence="14" id="KW-1185">Reference proteome</keyword>
<dbReference type="RefSeq" id="XP_035700232.1">
    <property type="nucleotide sequence ID" value="XM_035844339.1"/>
</dbReference>
<dbReference type="AlphaFoldDB" id="A0A9J7NDV1"/>
<name>A0A9J7NDV1_BRAFL</name>
<reference evidence="15" key="2">
    <citation type="submission" date="2025-08" db="UniProtKB">
        <authorList>
            <consortium name="RefSeq"/>
        </authorList>
    </citation>
    <scope>IDENTIFICATION</scope>
    <source>
        <strain evidence="15">S238N-H82</strain>
        <tissue evidence="15">Testes</tissue>
    </source>
</reference>
<dbReference type="GO" id="GO:0000139">
    <property type="term" value="C:Golgi membrane"/>
    <property type="evidence" value="ECO:0007669"/>
    <property type="project" value="UniProtKB-SubCell"/>
</dbReference>
<organism evidence="14 15">
    <name type="scientific">Branchiostoma floridae</name>
    <name type="common">Florida lancelet</name>
    <name type="synonym">Amphioxus</name>
    <dbReference type="NCBI Taxonomy" id="7739"/>
    <lineage>
        <taxon>Eukaryota</taxon>
        <taxon>Metazoa</taxon>
        <taxon>Chordata</taxon>
        <taxon>Cephalochordata</taxon>
        <taxon>Leptocardii</taxon>
        <taxon>Amphioxiformes</taxon>
        <taxon>Branchiostomatidae</taxon>
        <taxon>Branchiostoma</taxon>
    </lineage>
</organism>
<evidence type="ECO:0000256" key="2">
    <source>
        <dbReference type="ARBA" id="ARBA00006003"/>
    </source>
</evidence>
<proteinExistence type="inferred from homology"/>
<feature type="region of interest" description="Disordered" evidence="12">
    <location>
        <begin position="1"/>
        <end position="20"/>
    </location>
</feature>
<dbReference type="InterPro" id="IPR050943">
    <property type="entry name" value="Glycosyltr_29_Sialyltrsf"/>
</dbReference>
<dbReference type="CDD" id="cd23963">
    <property type="entry name" value="GT29_ST8SIA"/>
    <property type="match status" value="1"/>
</dbReference>
<keyword evidence="4" id="KW-0808">Transferase</keyword>
<gene>
    <name evidence="15" type="primary">LOC118432729</name>
</gene>
<evidence type="ECO:0000256" key="5">
    <source>
        <dbReference type="ARBA" id="ARBA00022692"/>
    </source>
</evidence>
<protein>
    <submittedName>
        <fullName evidence="15">Alpha-2,8-sialyltransferase 8B-like</fullName>
    </submittedName>
</protein>
<evidence type="ECO:0000313" key="14">
    <source>
        <dbReference type="Proteomes" id="UP000001554"/>
    </source>
</evidence>
<dbReference type="OrthoDB" id="10044277at2759"/>
<feature type="transmembrane region" description="Helical" evidence="13">
    <location>
        <begin position="30"/>
        <end position="49"/>
    </location>
</feature>
<keyword evidence="7 13" id="KW-1133">Transmembrane helix</keyword>
<dbReference type="GeneID" id="118432729"/>
<keyword evidence="9 13" id="KW-0472">Membrane</keyword>
<evidence type="ECO:0000313" key="15">
    <source>
        <dbReference type="RefSeq" id="XP_035700232.1"/>
    </source>
</evidence>
<keyword evidence="6" id="KW-0735">Signal-anchor</keyword>
<dbReference type="Proteomes" id="UP000001554">
    <property type="component" value="Chromosome 16"/>
</dbReference>
<sequence>MASETAPVWPQNYTSSDKRKEGGIRHRRRLVVFLTLLCLSVITNALLWLSRQGGLTNLMLLARRDKNTTDGNSSRPVFPEVSEAPFSVEDVELRRIRNAASKLHPDRKFRLGKWPVSCLRKTGKTKSKKHCPPSKHKIGNYRRCAVVGNSGIVLGSNCGADIDAKDYVIRIDLPPVAGFEKDVGRKTNMTVLNMDTPKRLEISSRLKNRSLDMYEHRLRGIAGTVLLANRESQPYLKKAFQRYHVSFVLLTSASSFTSAEKINPIASKIARKRYMKKHPSTGMATVLIATTFCDRLFLYGFFPFGQDENKRPIPYHYYPDDGIRQKPIAKDKMHHMDTEYSFYKRLNQSSKGVLKLHIRECDNQ</sequence>
<dbReference type="Pfam" id="PF00777">
    <property type="entry name" value="Glyco_transf_29"/>
    <property type="match status" value="1"/>
</dbReference>
<evidence type="ECO:0000256" key="9">
    <source>
        <dbReference type="ARBA" id="ARBA00023136"/>
    </source>
</evidence>
<evidence type="ECO:0000256" key="10">
    <source>
        <dbReference type="ARBA" id="ARBA00023180"/>
    </source>
</evidence>
<dbReference type="KEGG" id="bfo:118432729"/>
<reference evidence="14" key="1">
    <citation type="journal article" date="2020" name="Nat. Ecol. Evol.">
        <title>Deeply conserved synteny resolves early events in vertebrate evolution.</title>
        <authorList>
            <person name="Simakov O."/>
            <person name="Marletaz F."/>
            <person name="Yue J.X."/>
            <person name="O'Connell B."/>
            <person name="Jenkins J."/>
            <person name="Brandt A."/>
            <person name="Calef R."/>
            <person name="Tung C.H."/>
            <person name="Huang T.K."/>
            <person name="Schmutz J."/>
            <person name="Satoh N."/>
            <person name="Yu J.K."/>
            <person name="Putnam N.H."/>
            <person name="Green R.E."/>
            <person name="Rokhsar D.S."/>
        </authorList>
    </citation>
    <scope>NUCLEOTIDE SEQUENCE [LARGE SCALE GENOMIC DNA]</scope>
    <source>
        <strain evidence="14">S238N-H82</strain>
    </source>
</reference>